<reference evidence="2" key="1">
    <citation type="submission" date="2023-02" db="EMBL/GenBank/DDBJ databases">
        <title>Pathogen: clinical or host-associated sample.</title>
        <authorList>
            <person name="Hergert J."/>
            <person name="Casey R."/>
            <person name="Wagner J."/>
            <person name="Young E.L."/>
            <person name="Oakeson K.F."/>
        </authorList>
    </citation>
    <scope>NUCLEOTIDE SEQUENCE</scope>
    <source>
        <strain evidence="2">2022CK-00830</strain>
    </source>
</reference>
<evidence type="ECO:0000259" key="1">
    <source>
        <dbReference type="Pfam" id="PF01590"/>
    </source>
</evidence>
<dbReference type="RefSeq" id="WP_274359269.1">
    <property type="nucleotide sequence ID" value="NZ_CP118101.1"/>
</dbReference>
<proteinExistence type="predicted"/>
<dbReference type="EMBL" id="CP118101">
    <property type="protein sequence ID" value="WDH82956.1"/>
    <property type="molecule type" value="Genomic_DNA"/>
</dbReference>
<dbReference type="Proteomes" id="UP001220962">
    <property type="component" value="Chromosome"/>
</dbReference>
<name>A0AAX3MZB8_9BACL</name>
<evidence type="ECO:0000313" key="2">
    <source>
        <dbReference type="EMBL" id="WDH82956.1"/>
    </source>
</evidence>
<protein>
    <submittedName>
        <fullName evidence="2">GAF domain-containing protein</fullName>
    </submittedName>
</protein>
<dbReference type="InterPro" id="IPR029016">
    <property type="entry name" value="GAF-like_dom_sf"/>
</dbReference>
<accession>A0AAX3MZB8</accession>
<evidence type="ECO:0000313" key="3">
    <source>
        <dbReference type="Proteomes" id="UP001220962"/>
    </source>
</evidence>
<dbReference type="Gene3D" id="3.30.450.40">
    <property type="match status" value="1"/>
</dbReference>
<feature type="domain" description="GAF" evidence="1">
    <location>
        <begin position="10"/>
        <end position="142"/>
    </location>
</feature>
<sequence length="150" mass="16775">MHRLTLLDEEALNRLHQNLTSDFTAIVLLTEPEGKLRVISSLGRRSERTSKLAFRPSQGIAQYVFKYGRKYMIDGSSLDLSGLRQTCPLLLAERLKSIIAVPILHNKLPVGLIITGHRSNYTFTDTDIKRAQNEANVISQSINAFSPVSP</sequence>
<gene>
    <name evidence="2" type="ORF">PUW23_01540</name>
</gene>
<dbReference type="SUPFAM" id="SSF55781">
    <property type="entry name" value="GAF domain-like"/>
    <property type="match status" value="1"/>
</dbReference>
<dbReference type="AlphaFoldDB" id="A0AAX3MZB8"/>
<organism evidence="2 3">
    <name type="scientific">Paenibacillus urinalis</name>
    <dbReference type="NCBI Taxonomy" id="521520"/>
    <lineage>
        <taxon>Bacteria</taxon>
        <taxon>Bacillati</taxon>
        <taxon>Bacillota</taxon>
        <taxon>Bacilli</taxon>
        <taxon>Bacillales</taxon>
        <taxon>Paenibacillaceae</taxon>
        <taxon>Paenibacillus</taxon>
    </lineage>
</organism>
<dbReference type="Pfam" id="PF01590">
    <property type="entry name" value="GAF"/>
    <property type="match status" value="1"/>
</dbReference>
<dbReference type="InterPro" id="IPR003018">
    <property type="entry name" value="GAF"/>
</dbReference>